<reference evidence="1" key="1">
    <citation type="submission" date="2021-06" db="EMBL/GenBank/DDBJ databases">
        <authorList>
            <person name="Kallberg Y."/>
            <person name="Tangrot J."/>
            <person name="Rosling A."/>
        </authorList>
    </citation>
    <scope>NUCLEOTIDE SEQUENCE</scope>
    <source>
        <strain evidence="1">FL966</strain>
    </source>
</reference>
<feature type="non-terminal residue" evidence="1">
    <location>
        <position position="235"/>
    </location>
</feature>
<name>A0A9N9PE10_9GLOM</name>
<keyword evidence="2" id="KW-1185">Reference proteome</keyword>
<dbReference type="AlphaFoldDB" id="A0A9N9PE10"/>
<dbReference type="OrthoDB" id="2414730at2759"/>
<evidence type="ECO:0000313" key="2">
    <source>
        <dbReference type="Proteomes" id="UP000789759"/>
    </source>
</evidence>
<evidence type="ECO:0000313" key="1">
    <source>
        <dbReference type="EMBL" id="CAG8812534.1"/>
    </source>
</evidence>
<dbReference type="Proteomes" id="UP000789759">
    <property type="component" value="Unassembled WGS sequence"/>
</dbReference>
<proteinExistence type="predicted"/>
<dbReference type="EMBL" id="CAJVQA010039945">
    <property type="protein sequence ID" value="CAG8812534.1"/>
    <property type="molecule type" value="Genomic_DNA"/>
</dbReference>
<gene>
    <name evidence="1" type="ORF">CPELLU_LOCUS18810</name>
</gene>
<organism evidence="1 2">
    <name type="scientific">Cetraspora pellucida</name>
    <dbReference type="NCBI Taxonomy" id="1433469"/>
    <lineage>
        <taxon>Eukaryota</taxon>
        <taxon>Fungi</taxon>
        <taxon>Fungi incertae sedis</taxon>
        <taxon>Mucoromycota</taxon>
        <taxon>Glomeromycotina</taxon>
        <taxon>Glomeromycetes</taxon>
        <taxon>Diversisporales</taxon>
        <taxon>Gigasporaceae</taxon>
        <taxon>Cetraspora</taxon>
    </lineage>
</organism>
<accession>A0A9N9PE10</accession>
<comment type="caution">
    <text evidence="1">The sequence shown here is derived from an EMBL/GenBank/DDBJ whole genome shotgun (WGS) entry which is preliminary data.</text>
</comment>
<protein>
    <submittedName>
        <fullName evidence="1">4788_t:CDS:1</fullName>
    </submittedName>
</protein>
<sequence>DRTTTLTTLQSQFGLLTNDLINDSINAMMAVLFLNTARRLRSRSSTPTLPENFYFDELEDWSYSPPRSVVARDSYEAEILKDRLNLPPNYCEDGNFPLVPCHAHDVPASFTKNGRNMSSKQLCDDEIDKIFATMTARDVQKVWQQFLVNINIPAIREDSTIANNFEKLLSDVVRAGLWVINFFQPKDAQAIFFNLNNDLYTVNLNVLTLSGWNVASSIDLSHYNFTAQKGPEAIE</sequence>